<dbReference type="RefSeq" id="WP_093714705.1">
    <property type="nucleotide sequence ID" value="NZ_FONG01000010.1"/>
</dbReference>
<evidence type="ECO:0000313" key="2">
    <source>
        <dbReference type="EMBL" id="SFF25335.1"/>
    </source>
</evidence>
<dbReference type="InterPro" id="IPR012338">
    <property type="entry name" value="Beta-lactam/transpept-like"/>
</dbReference>
<dbReference type="InterPro" id="IPR050789">
    <property type="entry name" value="Diverse_Enzym_Activities"/>
</dbReference>
<dbReference type="Gene3D" id="3.40.710.10">
    <property type="entry name" value="DD-peptidase/beta-lactamase superfamily"/>
    <property type="match status" value="1"/>
</dbReference>
<dbReference type="PANTHER" id="PTHR43283">
    <property type="entry name" value="BETA-LACTAMASE-RELATED"/>
    <property type="match status" value="1"/>
</dbReference>
<dbReference type="Pfam" id="PF00144">
    <property type="entry name" value="Beta-lactamase"/>
    <property type="match status" value="1"/>
</dbReference>
<organism evidence="2 3">
    <name type="scientific">Actinacidiphila alni</name>
    <dbReference type="NCBI Taxonomy" id="380248"/>
    <lineage>
        <taxon>Bacteria</taxon>
        <taxon>Bacillati</taxon>
        <taxon>Actinomycetota</taxon>
        <taxon>Actinomycetes</taxon>
        <taxon>Kitasatosporales</taxon>
        <taxon>Streptomycetaceae</taxon>
        <taxon>Actinacidiphila</taxon>
    </lineage>
</organism>
<dbReference type="OrthoDB" id="9773047at2"/>
<sequence>MTVRPLPARSLPVSTPAAQGVDARGVHAFLDALEDAAGIEPHSLMILRHGSVVAAGWWAPYTADRPHLLYSLSKSFTGSAAAFAVAEGLLDLDATVVSYFPEFDADITDPGSRAMLVRHIASMASGHDAETWSRAVAADPREPVRGFLLLPPDRAPGTVFAYNQPTTYTLAAIIQRATGQTLTEYLRPRLLEPLGIGETAWQQYPAGRDLGYSGLHAATDAVARLGQLYLDGGRWEGRQLLPAGWAEEATRPHVANGDGSAEAARSDWAQGYGFQFWTSRHGYRGDGAYGQFCVVLPEQDAVIAMTAETNRMQAVLDFAWEHLLPAFGPTPRTGEGAGERESAADAALRERLAALAAPETDARPAPPDGPDAWSGVRFTPHGGVCEDQTTLTAVELSAEDGGWALTLVEGAAEDAPRLTVRFTGTAWAVTDRPDAAVPVAVSAGWTDADTFVADLGFLETPHHLILTCTLADREVTARWRTHRVPSDPLAAYGARTRVLTP</sequence>
<dbReference type="AlphaFoldDB" id="A0A1I2H5B4"/>
<dbReference type="EMBL" id="FONG01000010">
    <property type="protein sequence ID" value="SFF25335.1"/>
    <property type="molecule type" value="Genomic_DNA"/>
</dbReference>
<reference evidence="2 3" key="1">
    <citation type="submission" date="2016-10" db="EMBL/GenBank/DDBJ databases">
        <authorList>
            <person name="de Groot N.N."/>
        </authorList>
    </citation>
    <scope>NUCLEOTIDE SEQUENCE [LARGE SCALE GENOMIC DNA]</scope>
    <source>
        <strain evidence="2 3">CGMCC 4.3510</strain>
    </source>
</reference>
<name>A0A1I2H5B4_9ACTN</name>
<dbReference type="SUPFAM" id="SSF56601">
    <property type="entry name" value="beta-lactamase/transpeptidase-like"/>
    <property type="match status" value="1"/>
</dbReference>
<accession>A0A1I2H5B4</accession>
<dbReference type="PANTHER" id="PTHR43283:SF7">
    <property type="entry name" value="BETA-LACTAMASE-RELATED DOMAIN-CONTAINING PROTEIN"/>
    <property type="match status" value="1"/>
</dbReference>
<evidence type="ECO:0000259" key="1">
    <source>
        <dbReference type="Pfam" id="PF00144"/>
    </source>
</evidence>
<proteinExistence type="predicted"/>
<dbReference type="Proteomes" id="UP000199323">
    <property type="component" value="Unassembled WGS sequence"/>
</dbReference>
<gene>
    <name evidence="2" type="ORF">SAMN05216251_110120</name>
</gene>
<feature type="domain" description="Beta-lactamase-related" evidence="1">
    <location>
        <begin position="38"/>
        <end position="311"/>
    </location>
</feature>
<dbReference type="STRING" id="380248.SAMN05216251_110120"/>
<keyword evidence="3" id="KW-1185">Reference proteome</keyword>
<evidence type="ECO:0000313" key="3">
    <source>
        <dbReference type="Proteomes" id="UP000199323"/>
    </source>
</evidence>
<protein>
    <submittedName>
        <fullName evidence="2">CubicO group peptidase, beta-lactamase class C family</fullName>
    </submittedName>
</protein>
<dbReference type="InterPro" id="IPR001466">
    <property type="entry name" value="Beta-lactam-related"/>
</dbReference>